<accession>A0A6C0AIL6</accession>
<evidence type="ECO:0000313" key="1">
    <source>
        <dbReference type="EMBL" id="QHS79205.1"/>
    </source>
</evidence>
<dbReference type="AlphaFoldDB" id="A0A6C0AIL6"/>
<proteinExistence type="predicted"/>
<sequence>MIRRTVHETPPPPPPLLREAYDDTGIRKNQMIRFQHAISYLPSQAANIARVVQHGKRLKRTFQLLLLRKHLPMDVLQYLYEYAYDWLDAYCVPRLPPRIFSRTIHYLIRSERVVNIPLALEIGKQFDIRNVNLQTIREFREALWPCMSPSNWSQLLGNATPEIWYLQGTYATQWLY</sequence>
<dbReference type="EMBL" id="MN740626">
    <property type="protein sequence ID" value="QHS79205.1"/>
    <property type="molecule type" value="Genomic_DNA"/>
</dbReference>
<protein>
    <submittedName>
        <fullName evidence="1">Uncharacterized protein</fullName>
    </submittedName>
</protein>
<reference evidence="1" key="1">
    <citation type="journal article" date="2020" name="Nature">
        <title>Giant virus diversity and host interactions through global metagenomics.</title>
        <authorList>
            <person name="Schulz F."/>
            <person name="Roux S."/>
            <person name="Paez-Espino D."/>
            <person name="Jungbluth S."/>
            <person name="Walsh D.A."/>
            <person name="Denef V.J."/>
            <person name="McMahon K.D."/>
            <person name="Konstantinidis K.T."/>
            <person name="Eloe-Fadrosh E.A."/>
            <person name="Kyrpides N.C."/>
            <person name="Woyke T."/>
        </authorList>
    </citation>
    <scope>NUCLEOTIDE SEQUENCE</scope>
    <source>
        <strain evidence="1">GVMAG-S-1035118-87</strain>
    </source>
</reference>
<name>A0A6C0AIL6_9ZZZZ</name>
<organism evidence="1">
    <name type="scientific">viral metagenome</name>
    <dbReference type="NCBI Taxonomy" id="1070528"/>
    <lineage>
        <taxon>unclassified sequences</taxon>
        <taxon>metagenomes</taxon>
        <taxon>organismal metagenomes</taxon>
    </lineage>
</organism>